<reference evidence="2 3" key="1">
    <citation type="submission" date="2024-01" db="EMBL/GenBank/DDBJ databases">
        <title>The genomes of 5 underutilized Papilionoideae crops provide insights into root nodulation and disease resistanc.</title>
        <authorList>
            <person name="Jiang F."/>
        </authorList>
    </citation>
    <scope>NUCLEOTIDE SEQUENCE [LARGE SCALE GENOMIC DNA]</scope>
    <source>
        <strain evidence="2">DUOXIRENSHENG_FW03</strain>
        <tissue evidence="2">Leaves</tissue>
    </source>
</reference>
<dbReference type="Proteomes" id="UP001386955">
    <property type="component" value="Unassembled WGS sequence"/>
</dbReference>
<comment type="caution">
    <text evidence="2">The sequence shown here is derived from an EMBL/GenBank/DDBJ whole genome shotgun (WGS) entry which is preliminary data.</text>
</comment>
<sequence length="98" mass="10668">MPQGPNIQSGAIGGMPTMEKSYLGETLMKKVRHEDSQAMPPQTMEPLGNVAGNNRGTPEMAKQVKQPLKASKTKENPENFGAWMIAQRKICCNQSGIP</sequence>
<feature type="region of interest" description="Disordered" evidence="1">
    <location>
        <begin position="34"/>
        <end position="76"/>
    </location>
</feature>
<organism evidence="2 3">
    <name type="scientific">Psophocarpus tetragonolobus</name>
    <name type="common">Winged bean</name>
    <name type="synonym">Dolichos tetragonolobus</name>
    <dbReference type="NCBI Taxonomy" id="3891"/>
    <lineage>
        <taxon>Eukaryota</taxon>
        <taxon>Viridiplantae</taxon>
        <taxon>Streptophyta</taxon>
        <taxon>Embryophyta</taxon>
        <taxon>Tracheophyta</taxon>
        <taxon>Spermatophyta</taxon>
        <taxon>Magnoliopsida</taxon>
        <taxon>eudicotyledons</taxon>
        <taxon>Gunneridae</taxon>
        <taxon>Pentapetalae</taxon>
        <taxon>rosids</taxon>
        <taxon>fabids</taxon>
        <taxon>Fabales</taxon>
        <taxon>Fabaceae</taxon>
        <taxon>Papilionoideae</taxon>
        <taxon>50 kb inversion clade</taxon>
        <taxon>NPAAA clade</taxon>
        <taxon>indigoferoid/millettioid clade</taxon>
        <taxon>Phaseoleae</taxon>
        <taxon>Psophocarpus</taxon>
    </lineage>
</organism>
<keyword evidence="3" id="KW-1185">Reference proteome</keyword>
<evidence type="ECO:0000256" key="1">
    <source>
        <dbReference type="SAM" id="MobiDB-lite"/>
    </source>
</evidence>
<evidence type="ECO:0000313" key="2">
    <source>
        <dbReference type="EMBL" id="KAK7410437.1"/>
    </source>
</evidence>
<name>A0AAN9T1D7_PSOTE</name>
<gene>
    <name evidence="2" type="ORF">VNO78_01218</name>
</gene>
<accession>A0AAN9T1D7</accession>
<proteinExistence type="predicted"/>
<dbReference type="AlphaFoldDB" id="A0AAN9T1D7"/>
<evidence type="ECO:0000313" key="3">
    <source>
        <dbReference type="Proteomes" id="UP001386955"/>
    </source>
</evidence>
<protein>
    <submittedName>
        <fullName evidence="2">Uncharacterized protein</fullName>
    </submittedName>
</protein>
<dbReference type="EMBL" id="JAYMYS010000001">
    <property type="protein sequence ID" value="KAK7410437.1"/>
    <property type="molecule type" value="Genomic_DNA"/>
</dbReference>